<accession>A0A1H8K3X2</accession>
<dbReference type="AlphaFoldDB" id="A0A1H8K3X2"/>
<proteinExistence type="predicted"/>
<dbReference type="STRING" id="551995.SAMN05192574_104446"/>
<evidence type="ECO:0000313" key="2">
    <source>
        <dbReference type="EMBL" id="SEN87700.1"/>
    </source>
</evidence>
<keyword evidence="1" id="KW-0472">Membrane</keyword>
<evidence type="ECO:0000256" key="1">
    <source>
        <dbReference type="SAM" id="Phobius"/>
    </source>
</evidence>
<keyword evidence="3" id="KW-1185">Reference proteome</keyword>
<organism evidence="2 3">
    <name type="scientific">Mucilaginibacter gossypiicola</name>
    <dbReference type="NCBI Taxonomy" id="551995"/>
    <lineage>
        <taxon>Bacteria</taxon>
        <taxon>Pseudomonadati</taxon>
        <taxon>Bacteroidota</taxon>
        <taxon>Sphingobacteriia</taxon>
        <taxon>Sphingobacteriales</taxon>
        <taxon>Sphingobacteriaceae</taxon>
        <taxon>Mucilaginibacter</taxon>
    </lineage>
</organism>
<keyword evidence="1" id="KW-1133">Transmembrane helix</keyword>
<reference evidence="3" key="1">
    <citation type="submission" date="2016-10" db="EMBL/GenBank/DDBJ databases">
        <authorList>
            <person name="Varghese N."/>
            <person name="Submissions S."/>
        </authorList>
    </citation>
    <scope>NUCLEOTIDE SEQUENCE [LARGE SCALE GENOMIC DNA]</scope>
    <source>
        <strain evidence="3">Gh-48</strain>
    </source>
</reference>
<name>A0A1H8K3X2_9SPHI</name>
<gene>
    <name evidence="2" type="ORF">SAMN05192574_104446</name>
</gene>
<dbReference type="EMBL" id="FOCL01000004">
    <property type="protein sequence ID" value="SEN87700.1"/>
    <property type="molecule type" value="Genomic_DNA"/>
</dbReference>
<sequence length="58" mass="6203">MTINDVSLIGKKVLVGVIVTLIPFVIIFGGLWLGRKLLEKGPAAKTAQIVQPSNSFPL</sequence>
<protein>
    <submittedName>
        <fullName evidence="2">Uncharacterized protein</fullName>
    </submittedName>
</protein>
<evidence type="ECO:0000313" key="3">
    <source>
        <dbReference type="Proteomes" id="UP000198942"/>
    </source>
</evidence>
<dbReference type="RefSeq" id="WP_167667954.1">
    <property type="nucleotide sequence ID" value="NZ_FOCL01000004.1"/>
</dbReference>
<feature type="transmembrane region" description="Helical" evidence="1">
    <location>
        <begin position="13"/>
        <end position="33"/>
    </location>
</feature>
<keyword evidence="1" id="KW-0812">Transmembrane</keyword>
<dbReference type="Proteomes" id="UP000198942">
    <property type="component" value="Unassembled WGS sequence"/>
</dbReference>